<dbReference type="EMBL" id="JABBKX010000008">
    <property type="protein sequence ID" value="NMJ43484.1"/>
    <property type="molecule type" value="Genomic_DNA"/>
</dbReference>
<gene>
    <name evidence="3" type="ORF">GWK16_19715</name>
</gene>
<evidence type="ECO:0000313" key="4">
    <source>
        <dbReference type="Proteomes" id="UP000548582"/>
    </source>
</evidence>
<evidence type="ECO:0000313" key="3">
    <source>
        <dbReference type="EMBL" id="NMJ43484.1"/>
    </source>
</evidence>
<dbReference type="InterPro" id="IPR023393">
    <property type="entry name" value="START-like_dom_sf"/>
</dbReference>
<evidence type="ECO:0000259" key="2">
    <source>
        <dbReference type="Pfam" id="PF08327"/>
    </source>
</evidence>
<protein>
    <submittedName>
        <fullName evidence="3">SRPBCC family protein</fullName>
    </submittedName>
</protein>
<dbReference type="InterPro" id="IPR013538">
    <property type="entry name" value="ASHA1/2-like_C"/>
</dbReference>
<evidence type="ECO:0000256" key="1">
    <source>
        <dbReference type="ARBA" id="ARBA00006817"/>
    </source>
</evidence>
<dbReference type="RefSeq" id="WP_170055681.1">
    <property type="nucleotide sequence ID" value="NZ_JABBKX010000008.1"/>
</dbReference>
<dbReference type="CDD" id="cd08896">
    <property type="entry name" value="SRPBCC_CalC_Aha1-like_3"/>
    <property type="match status" value="1"/>
</dbReference>
<dbReference type="Proteomes" id="UP000548582">
    <property type="component" value="Unassembled WGS sequence"/>
</dbReference>
<dbReference type="Pfam" id="PF08327">
    <property type="entry name" value="AHSA1"/>
    <property type="match status" value="1"/>
</dbReference>
<name>A0A848EFR6_9PROT</name>
<sequence>MGAAVDPERDLVFERLLDVPPSKVWACWTQPALLEQWFCPVPWRATDFDIDLRPGGRFKSVIRGPDGEAMPQSGCFLEIVPERRLVWTDAMEEDYRPRAEPFMSGTLTFDPQGSGTLYRAVVRHADAETRAKHEAMGFHEGWGKAADQLVALARTL</sequence>
<dbReference type="Gene3D" id="3.30.530.20">
    <property type="match status" value="1"/>
</dbReference>
<organism evidence="3 4">
    <name type="scientific">Neoroseomonas marina</name>
    <dbReference type="NCBI Taxonomy" id="1232220"/>
    <lineage>
        <taxon>Bacteria</taxon>
        <taxon>Pseudomonadati</taxon>
        <taxon>Pseudomonadota</taxon>
        <taxon>Alphaproteobacteria</taxon>
        <taxon>Acetobacterales</taxon>
        <taxon>Acetobacteraceae</taxon>
        <taxon>Neoroseomonas</taxon>
    </lineage>
</organism>
<dbReference type="SUPFAM" id="SSF55961">
    <property type="entry name" value="Bet v1-like"/>
    <property type="match status" value="1"/>
</dbReference>
<keyword evidence="4" id="KW-1185">Reference proteome</keyword>
<proteinExistence type="inferred from homology"/>
<comment type="similarity">
    <text evidence="1">Belongs to the AHA1 family.</text>
</comment>
<accession>A0A848EFR6</accession>
<reference evidence="3 4" key="1">
    <citation type="submission" date="2020-03" db="EMBL/GenBank/DDBJ databases">
        <authorList>
            <person name="Sun Q."/>
        </authorList>
    </citation>
    <scope>NUCLEOTIDE SEQUENCE [LARGE SCALE GENOMIC DNA]</scope>
    <source>
        <strain evidence="3 4">JC162</strain>
    </source>
</reference>
<dbReference type="AlphaFoldDB" id="A0A848EFR6"/>
<feature type="domain" description="Activator of Hsp90 ATPase homologue 1/2-like C-terminal" evidence="2">
    <location>
        <begin position="18"/>
        <end position="152"/>
    </location>
</feature>
<comment type="caution">
    <text evidence="3">The sequence shown here is derived from an EMBL/GenBank/DDBJ whole genome shotgun (WGS) entry which is preliminary data.</text>
</comment>